<protein>
    <recommendedName>
        <fullName evidence="3">DUF2262 domain-containing protein</fullName>
    </recommendedName>
</protein>
<evidence type="ECO:0000313" key="2">
    <source>
        <dbReference type="Proteomes" id="UP000286075"/>
    </source>
</evidence>
<gene>
    <name evidence="1" type="ORF">DXA68_17650</name>
</gene>
<reference evidence="1 2" key="1">
    <citation type="submission" date="2018-08" db="EMBL/GenBank/DDBJ databases">
        <title>A genome reference for cultivated species of the human gut microbiota.</title>
        <authorList>
            <person name="Zou Y."/>
            <person name="Xue W."/>
            <person name="Luo G."/>
        </authorList>
    </citation>
    <scope>NUCLEOTIDE SEQUENCE [LARGE SCALE GENOMIC DNA]</scope>
    <source>
        <strain evidence="1 2">OF03-9BH</strain>
    </source>
</reference>
<evidence type="ECO:0008006" key="3">
    <source>
        <dbReference type="Google" id="ProtNLM"/>
    </source>
</evidence>
<accession>A0A413H0W3</accession>
<proteinExistence type="predicted"/>
<dbReference type="GeneID" id="82157060"/>
<sequence>MKATEIIFNEDLEMYVFLKDLDDEVCITLSDSLSASEEELTEDYKGKIASFVNNMPQWYSRACNSIIAWAKDTYKIDAHVQDIELINIFVLFEQNEDELFGVEFRVEFDVEHGCGIKIKVDNGKYDIIEVGTGDVAFC</sequence>
<dbReference type="RefSeq" id="WP_009291867.1">
    <property type="nucleotide sequence ID" value="NZ_CABMFG010000034.1"/>
</dbReference>
<comment type="caution">
    <text evidence="1">The sequence shown here is derived from an EMBL/GenBank/DDBJ whole genome shotgun (WGS) entry which is preliminary data.</text>
</comment>
<dbReference type="Proteomes" id="UP000286075">
    <property type="component" value="Unassembled WGS sequence"/>
</dbReference>
<dbReference type="OrthoDB" id="1075903at2"/>
<dbReference type="EMBL" id="QSCF01000034">
    <property type="protein sequence ID" value="RGX76993.1"/>
    <property type="molecule type" value="Genomic_DNA"/>
</dbReference>
<dbReference type="AlphaFoldDB" id="A0A413H0W3"/>
<name>A0A413H0W3_9BACE</name>
<evidence type="ECO:0000313" key="1">
    <source>
        <dbReference type="EMBL" id="RGX76993.1"/>
    </source>
</evidence>
<organism evidence="1 2">
    <name type="scientific">Bacteroides stercorirosoris</name>
    <dbReference type="NCBI Taxonomy" id="871324"/>
    <lineage>
        <taxon>Bacteria</taxon>
        <taxon>Pseudomonadati</taxon>
        <taxon>Bacteroidota</taxon>
        <taxon>Bacteroidia</taxon>
        <taxon>Bacteroidales</taxon>
        <taxon>Bacteroidaceae</taxon>
        <taxon>Bacteroides</taxon>
    </lineage>
</organism>